<dbReference type="GO" id="GO:0005524">
    <property type="term" value="F:ATP binding"/>
    <property type="evidence" value="ECO:0007669"/>
    <property type="project" value="UniProtKB-KW"/>
</dbReference>
<feature type="domain" description="ABC transporter" evidence="6">
    <location>
        <begin position="5"/>
        <end position="237"/>
    </location>
</feature>
<dbReference type="PROSITE" id="PS50893">
    <property type="entry name" value="ABC_TRANSPORTER_2"/>
    <property type="match status" value="1"/>
</dbReference>
<evidence type="ECO:0000259" key="6">
    <source>
        <dbReference type="PROSITE" id="PS50893"/>
    </source>
</evidence>
<dbReference type="GO" id="GO:0016887">
    <property type="term" value="F:ATP hydrolysis activity"/>
    <property type="evidence" value="ECO:0007669"/>
    <property type="project" value="InterPro"/>
</dbReference>
<accession>V5WFY2</accession>
<protein>
    <submittedName>
        <fullName evidence="7">Branched-chain amino acid transport ATP-binding protein LivF</fullName>
    </submittedName>
</protein>
<dbReference type="EMBL" id="CP006939">
    <property type="protein sequence ID" value="AHC14061.1"/>
    <property type="molecule type" value="Genomic_DNA"/>
</dbReference>
<dbReference type="GO" id="GO:0015807">
    <property type="term" value="P:L-amino acid transport"/>
    <property type="evidence" value="ECO:0007669"/>
    <property type="project" value="TreeGrafter"/>
</dbReference>
<dbReference type="InterPro" id="IPR003439">
    <property type="entry name" value="ABC_transporter-like_ATP-bd"/>
</dbReference>
<evidence type="ECO:0000256" key="2">
    <source>
        <dbReference type="ARBA" id="ARBA00022448"/>
    </source>
</evidence>
<dbReference type="Pfam" id="PF00005">
    <property type="entry name" value="ABC_tran"/>
    <property type="match status" value="1"/>
</dbReference>
<dbReference type="CDD" id="cd03224">
    <property type="entry name" value="ABC_TM1139_LivF_branched"/>
    <property type="match status" value="1"/>
</dbReference>
<dbReference type="InterPro" id="IPR003593">
    <property type="entry name" value="AAA+_ATPase"/>
</dbReference>
<keyword evidence="2" id="KW-0813">Transport</keyword>
<keyword evidence="8" id="KW-1185">Reference proteome</keyword>
<keyword evidence="3" id="KW-0547">Nucleotide-binding</keyword>
<dbReference type="RefSeq" id="WP_024266993.1">
    <property type="nucleotide sequence ID" value="NC_023035.1"/>
</dbReference>
<dbReference type="InterPro" id="IPR027417">
    <property type="entry name" value="P-loop_NTPase"/>
</dbReference>
<keyword evidence="4 7" id="KW-0067">ATP-binding</keyword>
<dbReference type="SMART" id="SM00382">
    <property type="entry name" value="AAA"/>
    <property type="match status" value="1"/>
</dbReference>
<dbReference type="PROSITE" id="PS00211">
    <property type="entry name" value="ABC_TRANSPORTER_1"/>
    <property type="match status" value="1"/>
</dbReference>
<sequence length="237" mass="25547">MKPLLSVENLSVSYGAIQALRSVNLEVPRGKIVAILGANGGGKTTLLKKISGLVPAVQGTVTFKDQDITGISAEAIAQAGIVQAPEGRQIFGELTVKENLQIGAFTVKDAKQREQNLQRVYRYFPVLEERSSQIAQTLSGGEQQMLAIGRALMASPEILILDEPSLGLAPLIVRDIFAIIQEIRENGTTVLIVEQNAMQTLKIADFAYVLQVGSMVKSGTAQTLREDPELIEAYLGT</sequence>
<dbReference type="STRING" id="1307761.L21SP2_0632"/>
<dbReference type="KEGG" id="slr:L21SP2_0632"/>
<dbReference type="HOGENOM" id="CLU_000604_1_2_12"/>
<dbReference type="Proteomes" id="UP000018680">
    <property type="component" value="Chromosome"/>
</dbReference>
<name>V5WFY2_9SPIO</name>
<dbReference type="eggNOG" id="COG0410">
    <property type="taxonomic scope" value="Bacteria"/>
</dbReference>
<evidence type="ECO:0000256" key="1">
    <source>
        <dbReference type="ARBA" id="ARBA00005417"/>
    </source>
</evidence>
<dbReference type="PATRIC" id="fig|1307761.3.peg.632"/>
<reference evidence="7 8" key="1">
    <citation type="journal article" date="2015" name="Stand. Genomic Sci.">
        <title>Complete genome sequence and description of Salinispira pacifica gen. nov., sp. nov., a novel spirochaete isolated form a hypersaline microbial mat.</title>
        <authorList>
            <person name="Ben Hania W."/>
            <person name="Joseph M."/>
            <person name="Schumann P."/>
            <person name="Bunk B."/>
            <person name="Fiebig A."/>
            <person name="Sproer C."/>
            <person name="Klenk H.P."/>
            <person name="Fardeau M.L."/>
            <person name="Spring S."/>
        </authorList>
    </citation>
    <scope>NUCLEOTIDE SEQUENCE [LARGE SCALE GENOMIC DNA]</scope>
    <source>
        <strain evidence="7 8">L21-RPul-D2</strain>
    </source>
</reference>
<keyword evidence="5" id="KW-0029">Amino-acid transport</keyword>
<proteinExistence type="inferred from homology"/>
<dbReference type="GO" id="GO:0015658">
    <property type="term" value="F:branched-chain amino acid transmembrane transporter activity"/>
    <property type="evidence" value="ECO:0007669"/>
    <property type="project" value="TreeGrafter"/>
</dbReference>
<dbReference type="SUPFAM" id="SSF52540">
    <property type="entry name" value="P-loop containing nucleoside triphosphate hydrolases"/>
    <property type="match status" value="1"/>
</dbReference>
<dbReference type="PANTHER" id="PTHR43820:SF4">
    <property type="entry name" value="HIGH-AFFINITY BRANCHED-CHAIN AMINO ACID TRANSPORT ATP-BINDING PROTEIN LIVF"/>
    <property type="match status" value="1"/>
</dbReference>
<evidence type="ECO:0000313" key="8">
    <source>
        <dbReference type="Proteomes" id="UP000018680"/>
    </source>
</evidence>
<evidence type="ECO:0000313" key="7">
    <source>
        <dbReference type="EMBL" id="AHC14061.1"/>
    </source>
</evidence>
<dbReference type="OrthoDB" id="9776369at2"/>
<dbReference type="Gene3D" id="3.40.50.300">
    <property type="entry name" value="P-loop containing nucleotide triphosphate hydrolases"/>
    <property type="match status" value="1"/>
</dbReference>
<organism evidence="7 8">
    <name type="scientific">Salinispira pacifica</name>
    <dbReference type="NCBI Taxonomy" id="1307761"/>
    <lineage>
        <taxon>Bacteria</taxon>
        <taxon>Pseudomonadati</taxon>
        <taxon>Spirochaetota</taxon>
        <taxon>Spirochaetia</taxon>
        <taxon>Spirochaetales</taxon>
        <taxon>Spirochaetaceae</taxon>
        <taxon>Salinispira</taxon>
    </lineage>
</organism>
<comment type="similarity">
    <text evidence="1">Belongs to the ABC transporter superfamily.</text>
</comment>
<dbReference type="InterPro" id="IPR017871">
    <property type="entry name" value="ABC_transporter-like_CS"/>
</dbReference>
<evidence type="ECO:0000256" key="3">
    <source>
        <dbReference type="ARBA" id="ARBA00022741"/>
    </source>
</evidence>
<dbReference type="InterPro" id="IPR052156">
    <property type="entry name" value="BCAA_Transport_ATP-bd_LivF"/>
</dbReference>
<dbReference type="PANTHER" id="PTHR43820">
    <property type="entry name" value="HIGH-AFFINITY BRANCHED-CHAIN AMINO ACID TRANSPORT ATP-BINDING PROTEIN LIVF"/>
    <property type="match status" value="1"/>
</dbReference>
<gene>
    <name evidence="7" type="ORF">L21SP2_0632</name>
</gene>
<evidence type="ECO:0000256" key="4">
    <source>
        <dbReference type="ARBA" id="ARBA00022840"/>
    </source>
</evidence>
<dbReference type="AlphaFoldDB" id="V5WFY2"/>
<evidence type="ECO:0000256" key="5">
    <source>
        <dbReference type="ARBA" id="ARBA00022970"/>
    </source>
</evidence>